<feature type="domain" description="HTH iclR-type" evidence="2">
    <location>
        <begin position="32"/>
        <end position="72"/>
    </location>
</feature>
<dbReference type="InterPro" id="IPR005471">
    <property type="entry name" value="Tscrpt_reg_IclR_N"/>
</dbReference>
<dbReference type="SUPFAM" id="SSF46785">
    <property type="entry name" value="Winged helix' DNA-binding domain"/>
    <property type="match status" value="1"/>
</dbReference>
<dbReference type="RefSeq" id="WP_258780021.1">
    <property type="nucleotide sequence ID" value="NZ_JANUGP010000015.1"/>
</dbReference>
<dbReference type="Gene3D" id="1.10.10.10">
    <property type="entry name" value="Winged helix-like DNA-binding domain superfamily/Winged helix DNA-binding domain"/>
    <property type="match status" value="1"/>
</dbReference>
<dbReference type="PANTHER" id="PTHR18964:SF149">
    <property type="entry name" value="BIFUNCTIONAL UDP-N-ACETYLGLUCOSAMINE 2-EPIMERASE_N-ACETYLMANNOSAMINE KINASE"/>
    <property type="match status" value="1"/>
</dbReference>
<dbReference type="InterPro" id="IPR043129">
    <property type="entry name" value="ATPase_NBD"/>
</dbReference>
<dbReference type="SUPFAM" id="SSF53067">
    <property type="entry name" value="Actin-like ATPase domain"/>
    <property type="match status" value="2"/>
</dbReference>
<dbReference type="Proteomes" id="UP001205612">
    <property type="component" value="Unassembled WGS sequence"/>
</dbReference>
<evidence type="ECO:0000259" key="2">
    <source>
        <dbReference type="Pfam" id="PF09339"/>
    </source>
</evidence>
<dbReference type="Gene3D" id="3.30.420.40">
    <property type="match status" value="2"/>
</dbReference>
<gene>
    <name evidence="3" type="ORF">NX794_20330</name>
</gene>
<name>A0ABT2B543_9ACTN</name>
<sequence>MKQGPQVIGALSRAPSAADGRGVVRRANLAVLLRLLRDAGPRSRARIAEETGLPKPTVTSLVAELAGLGLVREGVARREGSVGRPGALVHLDGRDIAGVGVEVSTSYLHVIALGLDGETAFESRTALAAGRAGAGAVLDLVAAAVRDCLAALDAAGSRAVGLTFAAPGVVDASRGMVSYAPALGWRDVPVVGGLRDRLGATALAVTVENDAKAGAVAEYLRARKADVHDLVCVTGERGIGAGIISGGRLLRGFAGYAGEVGHMPLGAGGRVCVCGRRGCWETVVGLGALLSDAADGTDAVHDDTVPLEERLGELRRRAAAGDPRTAEALRRVADGLGVGIALLADVLNPAAVVLGGYFSHIGDLMLDDVRTAVRDRVMAPDGGGCRVSLSTLGFTAAARGGAHLALDAVYRDPRLAAS</sequence>
<keyword evidence="4" id="KW-1185">Reference proteome</keyword>
<dbReference type="InterPro" id="IPR036390">
    <property type="entry name" value="WH_DNA-bd_sf"/>
</dbReference>
<evidence type="ECO:0000313" key="4">
    <source>
        <dbReference type="Proteomes" id="UP001205612"/>
    </source>
</evidence>
<reference evidence="3 4" key="1">
    <citation type="submission" date="2022-08" db="EMBL/GenBank/DDBJ databases">
        <authorList>
            <person name="Somphong A."/>
            <person name="Phongsopitanun W."/>
        </authorList>
    </citation>
    <scope>NUCLEOTIDE SEQUENCE [LARGE SCALE GENOMIC DNA]</scope>
    <source>
        <strain evidence="3 4">LP11</strain>
    </source>
</reference>
<protein>
    <submittedName>
        <fullName evidence="3">ROK family transcriptional regulator</fullName>
    </submittedName>
</protein>
<dbReference type="Pfam" id="PF00480">
    <property type="entry name" value="ROK"/>
    <property type="match status" value="1"/>
</dbReference>
<dbReference type="InterPro" id="IPR000600">
    <property type="entry name" value="ROK"/>
</dbReference>
<organism evidence="3 4">
    <name type="scientific">Streptomyces pyxinicus</name>
    <dbReference type="NCBI Taxonomy" id="2970331"/>
    <lineage>
        <taxon>Bacteria</taxon>
        <taxon>Bacillati</taxon>
        <taxon>Actinomycetota</taxon>
        <taxon>Actinomycetes</taxon>
        <taxon>Kitasatosporales</taxon>
        <taxon>Streptomycetaceae</taxon>
        <taxon>Streptomyces</taxon>
    </lineage>
</organism>
<accession>A0ABT2B543</accession>
<dbReference type="InterPro" id="IPR036388">
    <property type="entry name" value="WH-like_DNA-bd_sf"/>
</dbReference>
<dbReference type="EMBL" id="JANUGP010000015">
    <property type="protein sequence ID" value="MCS0603542.1"/>
    <property type="molecule type" value="Genomic_DNA"/>
</dbReference>
<dbReference type="PANTHER" id="PTHR18964">
    <property type="entry name" value="ROK (REPRESSOR, ORF, KINASE) FAMILY"/>
    <property type="match status" value="1"/>
</dbReference>
<evidence type="ECO:0000256" key="1">
    <source>
        <dbReference type="ARBA" id="ARBA00006479"/>
    </source>
</evidence>
<dbReference type="Pfam" id="PF09339">
    <property type="entry name" value="HTH_IclR"/>
    <property type="match status" value="1"/>
</dbReference>
<comment type="caution">
    <text evidence="3">The sequence shown here is derived from an EMBL/GenBank/DDBJ whole genome shotgun (WGS) entry which is preliminary data.</text>
</comment>
<comment type="similarity">
    <text evidence="1">Belongs to the ROK (NagC/XylR) family.</text>
</comment>
<proteinExistence type="inferred from homology"/>
<evidence type="ECO:0000313" key="3">
    <source>
        <dbReference type="EMBL" id="MCS0603542.1"/>
    </source>
</evidence>